<evidence type="ECO:0000259" key="3">
    <source>
        <dbReference type="Pfam" id="PF09972"/>
    </source>
</evidence>
<dbReference type="Proteomes" id="UP000435304">
    <property type="component" value="Unassembled WGS sequence"/>
</dbReference>
<sequence>MSATNLATPPRLGTRTRAVLVALLALLLAAVALPARAEGHAALVDLEVSVQPDGAVRVEHTLTFDGEVPAEVTQRVALLENALGDRQYVYRVADVTAEGVTAQVEESSDAVTITLPTEGVTDTLSWGYTVTGASFSAGDSTQLRWRVLQGLSVSVGEVTGRVSLPGLPEDFQCLSGPPEGVSPGVCRFSAAGTDDYPQPQFGDSARGQGEMVLLQITVPSAAVAVNEQVERRWTLGGAFSADPLPLALALGALVLGGLVLYTLHRRAGRDAAAGQPVRVAEFRPTGDNQAEFSLLTQVRPGQVGTVVDERVDPIDVTASLIDLAVRGHLVIEELPRAEFARTDWRIRRTGAPETDLAGFEKSLLAALTPAEGRDGVLVSEIGPTLTPHIADVQDRLYDDVVSSGWFEHRPDSTRTVWRTAGVVALVVAVVATVLLVAFTTFGLLGLALLALALGLAFVGQEMPSRTAAGASLLAGLATLRTELLQEPTDRMPPGRELRELSEVLPYAIVLGGRDRWIDAIVRTDDDDTADSNELSWYHGPENWHLRHLPESLKNFISTVSGNLFAR</sequence>
<reference evidence="5 6" key="1">
    <citation type="submission" date="2019-12" db="EMBL/GenBank/DDBJ databases">
        <title>Auraticoccus cholistani sp. nov., an actinomycete isolated from soil of Cholistan desert.</title>
        <authorList>
            <person name="Cheema M.T."/>
        </authorList>
    </citation>
    <scope>NUCLEOTIDE SEQUENCE [LARGE SCALE GENOMIC DNA]</scope>
    <source>
        <strain evidence="5 6">F435</strain>
    </source>
</reference>
<name>A0A6A9UY75_9ACTN</name>
<evidence type="ECO:0000313" key="5">
    <source>
        <dbReference type="EMBL" id="MVA76795.1"/>
    </source>
</evidence>
<keyword evidence="1" id="KW-0472">Membrane</keyword>
<feature type="transmembrane region" description="Helical" evidence="1">
    <location>
        <begin position="441"/>
        <end position="458"/>
    </location>
</feature>
<evidence type="ECO:0000313" key="6">
    <source>
        <dbReference type="Proteomes" id="UP000435304"/>
    </source>
</evidence>
<feature type="chain" id="PRO_5025342494" evidence="2">
    <location>
        <begin position="38"/>
        <end position="566"/>
    </location>
</feature>
<organism evidence="5 6">
    <name type="scientific">Auraticoccus cholistanensis</name>
    <dbReference type="NCBI Taxonomy" id="2656650"/>
    <lineage>
        <taxon>Bacteria</taxon>
        <taxon>Bacillati</taxon>
        <taxon>Actinomycetota</taxon>
        <taxon>Actinomycetes</taxon>
        <taxon>Propionibacteriales</taxon>
        <taxon>Propionibacteriaceae</taxon>
        <taxon>Auraticoccus</taxon>
    </lineage>
</organism>
<gene>
    <name evidence="5" type="ORF">GC722_12290</name>
</gene>
<dbReference type="Pfam" id="PF20990">
    <property type="entry name" value="DUF2207_C"/>
    <property type="match status" value="1"/>
</dbReference>
<feature type="signal peptide" evidence="2">
    <location>
        <begin position="1"/>
        <end position="37"/>
    </location>
</feature>
<keyword evidence="1" id="KW-1133">Transmembrane helix</keyword>
<dbReference type="RefSeq" id="WP_156610472.1">
    <property type="nucleotide sequence ID" value="NZ_WPCU01000007.1"/>
</dbReference>
<dbReference type="InterPro" id="IPR018702">
    <property type="entry name" value="DUF2207"/>
</dbReference>
<protein>
    <submittedName>
        <fullName evidence="5">DUF2207 domain-containing protein</fullName>
    </submittedName>
</protein>
<accession>A0A6A9UY75</accession>
<evidence type="ECO:0000256" key="2">
    <source>
        <dbReference type="SAM" id="SignalP"/>
    </source>
</evidence>
<feature type="transmembrane region" description="Helical" evidence="1">
    <location>
        <begin position="244"/>
        <end position="263"/>
    </location>
</feature>
<feature type="domain" description="DUF2207" evidence="3">
    <location>
        <begin position="44"/>
        <end position="175"/>
    </location>
</feature>
<evidence type="ECO:0000259" key="4">
    <source>
        <dbReference type="Pfam" id="PF20990"/>
    </source>
</evidence>
<feature type="domain" description="Predicted membrane protein YciQ-like C-terminal" evidence="4">
    <location>
        <begin position="296"/>
        <end position="519"/>
    </location>
</feature>
<dbReference type="EMBL" id="WPCU01000007">
    <property type="protein sequence ID" value="MVA76795.1"/>
    <property type="molecule type" value="Genomic_DNA"/>
</dbReference>
<feature type="transmembrane region" description="Helical" evidence="1">
    <location>
        <begin position="416"/>
        <end position="435"/>
    </location>
</feature>
<proteinExistence type="predicted"/>
<keyword evidence="2" id="KW-0732">Signal</keyword>
<comment type="caution">
    <text evidence="5">The sequence shown here is derived from an EMBL/GenBank/DDBJ whole genome shotgun (WGS) entry which is preliminary data.</text>
</comment>
<dbReference type="AlphaFoldDB" id="A0A6A9UY75"/>
<keyword evidence="1" id="KW-0812">Transmembrane</keyword>
<evidence type="ECO:0000256" key="1">
    <source>
        <dbReference type="SAM" id="Phobius"/>
    </source>
</evidence>
<keyword evidence="6" id="KW-1185">Reference proteome</keyword>
<dbReference type="InterPro" id="IPR048389">
    <property type="entry name" value="YciQ-like_C"/>
</dbReference>
<dbReference type="Pfam" id="PF09972">
    <property type="entry name" value="DUF2207"/>
    <property type="match status" value="1"/>
</dbReference>